<keyword evidence="3" id="KW-0808">Transferase</keyword>
<dbReference type="PANTHER" id="PTHR46024">
    <property type="entry name" value="HISTONE-LYSINE N-METHYLTRANSFERASE EGGLESS"/>
    <property type="match status" value="1"/>
</dbReference>
<dbReference type="AlphaFoldDB" id="A0A6A3AHK1"/>
<dbReference type="GO" id="GO:0008168">
    <property type="term" value="F:methyltransferase activity"/>
    <property type="evidence" value="ECO:0007669"/>
    <property type="project" value="UniProtKB-KW"/>
</dbReference>
<name>A0A6A3AHK1_HIBSY</name>
<dbReference type="GO" id="GO:0005634">
    <property type="term" value="C:nucleus"/>
    <property type="evidence" value="ECO:0007669"/>
    <property type="project" value="UniProtKB-SubCell"/>
</dbReference>
<keyword evidence="6" id="KW-0472">Membrane</keyword>
<keyword evidence="6" id="KW-1133">Transmembrane helix</keyword>
<dbReference type="InterPro" id="IPR046341">
    <property type="entry name" value="SET_dom_sf"/>
</dbReference>
<accession>A0A6A3AHK1</accession>
<dbReference type="EMBL" id="VEPZ02000998">
    <property type="protein sequence ID" value="KAE8703586.1"/>
    <property type="molecule type" value="Genomic_DNA"/>
</dbReference>
<evidence type="ECO:0008006" key="11">
    <source>
        <dbReference type="Google" id="ProtNLM"/>
    </source>
</evidence>
<dbReference type="PROSITE" id="PS50280">
    <property type="entry name" value="SET"/>
    <property type="match status" value="1"/>
</dbReference>
<evidence type="ECO:0000259" key="7">
    <source>
        <dbReference type="PROSITE" id="PS50280"/>
    </source>
</evidence>
<dbReference type="InterPro" id="IPR001214">
    <property type="entry name" value="SET_dom"/>
</dbReference>
<organism evidence="9 10">
    <name type="scientific">Hibiscus syriacus</name>
    <name type="common">Rose of Sharon</name>
    <dbReference type="NCBI Taxonomy" id="106335"/>
    <lineage>
        <taxon>Eukaryota</taxon>
        <taxon>Viridiplantae</taxon>
        <taxon>Streptophyta</taxon>
        <taxon>Embryophyta</taxon>
        <taxon>Tracheophyta</taxon>
        <taxon>Spermatophyta</taxon>
        <taxon>Magnoliopsida</taxon>
        <taxon>eudicotyledons</taxon>
        <taxon>Gunneridae</taxon>
        <taxon>Pentapetalae</taxon>
        <taxon>rosids</taxon>
        <taxon>malvids</taxon>
        <taxon>Malvales</taxon>
        <taxon>Malvaceae</taxon>
        <taxon>Malvoideae</taxon>
        <taxon>Hibiscus</taxon>
    </lineage>
</organism>
<dbReference type="Gene3D" id="2.170.270.10">
    <property type="entry name" value="SET domain"/>
    <property type="match status" value="2"/>
</dbReference>
<evidence type="ECO:0000313" key="9">
    <source>
        <dbReference type="EMBL" id="KAE8703586.1"/>
    </source>
</evidence>
<evidence type="ECO:0000256" key="2">
    <source>
        <dbReference type="ARBA" id="ARBA00022603"/>
    </source>
</evidence>
<keyword evidence="5" id="KW-0539">Nucleus</keyword>
<dbReference type="InterPro" id="IPR003616">
    <property type="entry name" value="Post-SET_dom"/>
</dbReference>
<dbReference type="PROSITE" id="PS50868">
    <property type="entry name" value="POST_SET"/>
    <property type="match status" value="1"/>
</dbReference>
<keyword evidence="10" id="KW-1185">Reference proteome</keyword>
<sequence length="185" mass="20876">MRLDAIARELAGIPRLVNVPGLMVFIFLMRTVTVAALFHFFNSRLIEATHVVFECGPNCGCGPTCVNRTSQRGLRYRLEVFRTPKKGWVVRSWDFIPSGAPRQQQDGSLPVIQNVDKITEQRSENVPDFCIDAAHVMLFAADNIPPLQELTYDYGYALDRVYGPDGKVKRMACYCGAEGCRKRLF</sequence>
<protein>
    <recommendedName>
        <fullName evidence="11">Post-SET domain-containing protein</fullName>
    </recommendedName>
</protein>
<proteinExistence type="predicted"/>
<dbReference type="GO" id="GO:0032259">
    <property type="term" value="P:methylation"/>
    <property type="evidence" value="ECO:0007669"/>
    <property type="project" value="UniProtKB-KW"/>
</dbReference>
<reference evidence="9" key="1">
    <citation type="submission" date="2019-09" db="EMBL/GenBank/DDBJ databases">
        <title>Draft genome information of white flower Hibiscus syriacus.</title>
        <authorList>
            <person name="Kim Y.-M."/>
        </authorList>
    </citation>
    <scope>NUCLEOTIDE SEQUENCE [LARGE SCALE GENOMIC DNA]</scope>
    <source>
        <strain evidence="9">YM2019G1</strain>
    </source>
</reference>
<evidence type="ECO:0000256" key="3">
    <source>
        <dbReference type="ARBA" id="ARBA00022679"/>
    </source>
</evidence>
<keyword evidence="6" id="KW-0812">Transmembrane</keyword>
<dbReference type="InterPro" id="IPR051516">
    <property type="entry name" value="SETDB_methyltransferase"/>
</dbReference>
<feature type="domain" description="SET" evidence="7">
    <location>
        <begin position="76"/>
        <end position="155"/>
    </location>
</feature>
<keyword evidence="4" id="KW-0949">S-adenosyl-L-methionine</keyword>
<evidence type="ECO:0000256" key="4">
    <source>
        <dbReference type="ARBA" id="ARBA00022691"/>
    </source>
</evidence>
<evidence type="ECO:0000259" key="8">
    <source>
        <dbReference type="PROSITE" id="PS50868"/>
    </source>
</evidence>
<comment type="subcellular location">
    <subcellularLocation>
        <location evidence="1">Nucleus</location>
    </subcellularLocation>
</comment>
<evidence type="ECO:0000256" key="5">
    <source>
        <dbReference type="ARBA" id="ARBA00023242"/>
    </source>
</evidence>
<feature type="transmembrane region" description="Helical" evidence="6">
    <location>
        <begin position="21"/>
        <end position="41"/>
    </location>
</feature>
<gene>
    <name evidence="9" type="ORF">F3Y22_tig00110467pilonHSYRG00100</name>
</gene>
<evidence type="ECO:0000313" key="10">
    <source>
        <dbReference type="Proteomes" id="UP000436088"/>
    </source>
</evidence>
<dbReference type="SUPFAM" id="SSF82199">
    <property type="entry name" value="SET domain"/>
    <property type="match status" value="1"/>
</dbReference>
<evidence type="ECO:0000256" key="1">
    <source>
        <dbReference type="ARBA" id="ARBA00004123"/>
    </source>
</evidence>
<evidence type="ECO:0000256" key="6">
    <source>
        <dbReference type="SAM" id="Phobius"/>
    </source>
</evidence>
<dbReference type="PANTHER" id="PTHR46024:SF1">
    <property type="entry name" value="HISTONE-LYSINE N-METHYLTRANSFERASE EGGLESS"/>
    <property type="match status" value="1"/>
</dbReference>
<keyword evidence="2" id="KW-0489">Methyltransferase</keyword>
<feature type="domain" description="Post-SET" evidence="8">
    <location>
        <begin position="169"/>
        <end position="185"/>
    </location>
</feature>
<dbReference type="Proteomes" id="UP000436088">
    <property type="component" value="Unassembled WGS sequence"/>
</dbReference>
<comment type="caution">
    <text evidence="9">The sequence shown here is derived from an EMBL/GenBank/DDBJ whole genome shotgun (WGS) entry which is preliminary data.</text>
</comment>